<feature type="transmembrane region" description="Helical" evidence="1">
    <location>
        <begin position="32"/>
        <end position="57"/>
    </location>
</feature>
<keyword evidence="1" id="KW-1133">Transmembrane helix</keyword>
<sequence length="334" mass="37222">MPISLSSMEDNNTRIPPCKIIRRSIYTLLQNYHYFTTTTALLAFPFSATILLSHTFIPSSSSSLLQLIYSRLEAFFEAAGFPRSSGFFTLINLKLSQTISANIFTLPFTLTFLLVAKASVIQALNHHKPCLQPSFSSVISIFSHLFVTYVWNSFLIISANATAFCLLFFIFSFLEGLGYYTPTCLLFLSASGAVLYSIILANTLIICNLSLVLSGFEKSGGHMAILKACIMIRDRASTALTIALPVNMGMAGIEALFQYRIGEKSGILMGLEATLIAYMYSILIVLDTIMNCQFYRSCKASSCVDQEWKYAYRIEISEEDNRGYLSLKVSEEFP</sequence>
<feature type="transmembrane region" description="Helical" evidence="1">
    <location>
        <begin position="194"/>
        <end position="216"/>
    </location>
</feature>
<keyword evidence="1" id="KW-0472">Membrane</keyword>
<feature type="transmembrane region" description="Helical" evidence="1">
    <location>
        <begin position="145"/>
        <end position="174"/>
    </location>
</feature>
<comment type="caution">
    <text evidence="2">The sequence shown here is derived from an EMBL/GenBank/DDBJ whole genome shotgun (WGS) entry which is preliminary data.</text>
</comment>
<protein>
    <submittedName>
        <fullName evidence="2">Uncharacterized protein</fullName>
    </submittedName>
</protein>
<evidence type="ECO:0000313" key="3">
    <source>
        <dbReference type="Proteomes" id="UP001159364"/>
    </source>
</evidence>
<accession>A0AAV8SM84</accession>
<reference evidence="2 3" key="1">
    <citation type="submission" date="2021-09" db="EMBL/GenBank/DDBJ databases">
        <title>Genomic insights and catalytic innovation underlie evolution of tropane alkaloids biosynthesis.</title>
        <authorList>
            <person name="Wang Y.-J."/>
            <person name="Tian T."/>
            <person name="Huang J.-P."/>
            <person name="Huang S.-X."/>
        </authorList>
    </citation>
    <scope>NUCLEOTIDE SEQUENCE [LARGE SCALE GENOMIC DNA]</scope>
    <source>
        <strain evidence="2">KIB-2018</strain>
        <tissue evidence="2">Leaf</tissue>
    </source>
</reference>
<organism evidence="2 3">
    <name type="scientific">Erythroxylum novogranatense</name>
    <dbReference type="NCBI Taxonomy" id="1862640"/>
    <lineage>
        <taxon>Eukaryota</taxon>
        <taxon>Viridiplantae</taxon>
        <taxon>Streptophyta</taxon>
        <taxon>Embryophyta</taxon>
        <taxon>Tracheophyta</taxon>
        <taxon>Spermatophyta</taxon>
        <taxon>Magnoliopsida</taxon>
        <taxon>eudicotyledons</taxon>
        <taxon>Gunneridae</taxon>
        <taxon>Pentapetalae</taxon>
        <taxon>rosids</taxon>
        <taxon>fabids</taxon>
        <taxon>Malpighiales</taxon>
        <taxon>Erythroxylaceae</taxon>
        <taxon>Erythroxylum</taxon>
    </lineage>
</organism>
<evidence type="ECO:0000313" key="2">
    <source>
        <dbReference type="EMBL" id="KAJ8753342.1"/>
    </source>
</evidence>
<dbReference type="PANTHER" id="PTHR33133:SF3">
    <property type="entry name" value="TRANSMEMBRANE PROTEIN"/>
    <property type="match status" value="1"/>
</dbReference>
<feature type="transmembrane region" description="Helical" evidence="1">
    <location>
        <begin position="237"/>
        <end position="261"/>
    </location>
</feature>
<keyword evidence="1" id="KW-0812">Transmembrane</keyword>
<name>A0AAV8SM84_9ROSI</name>
<evidence type="ECO:0000256" key="1">
    <source>
        <dbReference type="SAM" id="Phobius"/>
    </source>
</evidence>
<dbReference type="EMBL" id="JAIWQS010000010">
    <property type="protein sequence ID" value="KAJ8753342.1"/>
    <property type="molecule type" value="Genomic_DNA"/>
</dbReference>
<feature type="transmembrane region" description="Helical" evidence="1">
    <location>
        <begin position="267"/>
        <end position="286"/>
    </location>
</feature>
<dbReference type="PANTHER" id="PTHR33133">
    <property type="entry name" value="OS08G0107100 PROTEIN-RELATED"/>
    <property type="match status" value="1"/>
</dbReference>
<proteinExistence type="predicted"/>
<dbReference type="Proteomes" id="UP001159364">
    <property type="component" value="Linkage Group LG10"/>
</dbReference>
<feature type="transmembrane region" description="Helical" evidence="1">
    <location>
        <begin position="103"/>
        <end position="124"/>
    </location>
</feature>
<dbReference type="AlphaFoldDB" id="A0AAV8SM84"/>
<keyword evidence="3" id="KW-1185">Reference proteome</keyword>
<gene>
    <name evidence="2" type="ORF">K2173_019741</name>
</gene>